<dbReference type="InterPro" id="IPR052935">
    <property type="entry name" value="Mg2+_PAP"/>
</dbReference>
<dbReference type="GO" id="GO:0008195">
    <property type="term" value="F:phosphatidate phosphatase activity"/>
    <property type="evidence" value="ECO:0007669"/>
    <property type="project" value="InterPro"/>
</dbReference>
<accession>A0A431V4E8</accession>
<dbReference type="Proteomes" id="UP000267400">
    <property type="component" value="Unassembled WGS sequence"/>
</dbReference>
<feature type="domain" description="Phosphatidate phosphatase APP1 catalytic" evidence="1">
    <location>
        <begin position="154"/>
        <end position="309"/>
    </location>
</feature>
<protein>
    <submittedName>
        <fullName evidence="2">DUF2183 domain-containing protein</fullName>
    </submittedName>
</protein>
<reference evidence="2 3" key="1">
    <citation type="submission" date="2018-12" db="EMBL/GenBank/DDBJ databases">
        <authorList>
            <person name="Yu L."/>
        </authorList>
    </citation>
    <scope>NUCLEOTIDE SEQUENCE [LARGE SCALE GENOMIC DNA]</scope>
    <source>
        <strain evidence="2 3">11S</strain>
    </source>
</reference>
<dbReference type="InterPro" id="IPR019236">
    <property type="entry name" value="APP1_cat"/>
</dbReference>
<comment type="caution">
    <text evidence="2">The sequence shown here is derived from an EMBL/GenBank/DDBJ whole genome shotgun (WGS) entry which is preliminary data.</text>
</comment>
<dbReference type="OrthoDB" id="9789875at2"/>
<proteinExistence type="predicted"/>
<organism evidence="2 3">
    <name type="scientific">Halomonas nitroreducens</name>
    <dbReference type="NCBI Taxonomy" id="447425"/>
    <lineage>
        <taxon>Bacteria</taxon>
        <taxon>Pseudomonadati</taxon>
        <taxon>Pseudomonadota</taxon>
        <taxon>Gammaproteobacteria</taxon>
        <taxon>Oceanospirillales</taxon>
        <taxon>Halomonadaceae</taxon>
        <taxon>Halomonas</taxon>
    </lineage>
</organism>
<gene>
    <name evidence="2" type="ORF">EKG36_11615</name>
</gene>
<evidence type="ECO:0000259" key="1">
    <source>
        <dbReference type="Pfam" id="PF09949"/>
    </source>
</evidence>
<dbReference type="Pfam" id="PF09949">
    <property type="entry name" value="APP1_cat"/>
    <property type="match status" value="1"/>
</dbReference>
<dbReference type="EMBL" id="RXNS01000010">
    <property type="protein sequence ID" value="RTR02933.1"/>
    <property type="molecule type" value="Genomic_DNA"/>
</dbReference>
<evidence type="ECO:0000313" key="2">
    <source>
        <dbReference type="EMBL" id="RTR02933.1"/>
    </source>
</evidence>
<dbReference type="PANTHER" id="PTHR28208:SF3">
    <property type="entry name" value="PHOSPHATIDATE PHOSPHATASE APP1"/>
    <property type="match status" value="1"/>
</dbReference>
<keyword evidence="3" id="KW-1185">Reference proteome</keyword>
<dbReference type="PANTHER" id="PTHR28208">
    <property type="entry name" value="PHOSPHATIDATE PHOSPHATASE APP1"/>
    <property type="match status" value="1"/>
</dbReference>
<name>A0A431V4E8_9GAMM</name>
<dbReference type="AlphaFoldDB" id="A0A431V4E8"/>
<evidence type="ECO:0000313" key="3">
    <source>
        <dbReference type="Proteomes" id="UP000267400"/>
    </source>
</evidence>
<sequence>MRAPHRSLGRMLHRALKVIARPVKSDRGRGGVVVHAFRGYGAATRVEVMGRVFRQLPLGVSAPEGSLRRDLLDVLRRGLRWGIKGIPVTLELHGQRQTVTTDRDGYFDIHMALAAPLVSERIWHRGRLDAVIRGEHSVGSQAEIYVPPPTLDLVVISDIDDTVMRTGVANKLKMMYRLFLRQAHQRTAFAGVAEFYRALFAGADGHRYRPMLYVSRGPWGLYEVLEEFFQRNRIPIGPILFLREWGLTLQRPLPRRAREHKYRLIEQMLALYARQPLVLIGDSGQHDPETYARVVREHPGRVKAIYIRHVHRASARDDEIARLAREVAEDGCHLVLTDDSAEMAAHAHDLGLVSTAGLTAVRRAVAQA</sequence>